<dbReference type="EMBL" id="CAJGYO010000002">
    <property type="protein sequence ID" value="CAD6215062.1"/>
    <property type="molecule type" value="Genomic_DNA"/>
</dbReference>
<proteinExistence type="predicted"/>
<keyword evidence="2" id="KW-1185">Reference proteome</keyword>
<dbReference type="AlphaFoldDB" id="A0A811MZQ5"/>
<accession>A0A811MZQ5</accession>
<gene>
    <name evidence="1" type="ORF">NCGR_LOCUS10343</name>
</gene>
<evidence type="ECO:0000313" key="2">
    <source>
        <dbReference type="Proteomes" id="UP000604825"/>
    </source>
</evidence>
<dbReference type="Proteomes" id="UP000604825">
    <property type="component" value="Unassembled WGS sequence"/>
</dbReference>
<sequence length="291" mass="35095">MEVLSHDGDYASAHDNELWVQYNEEQQTALNQRLALCRIRVHEKQYRAMDDASLLKLFPPSVLENNWYYDHYECHFDWFFDPAYCKLPHVEDYQRMVLRVTVEFEGLEICPYARNTLADDQQFVQFWEKLSRKTKLIELYITERIENVLRYHALKIAEELPSVYKTPIVARFMEFVWGVVDDYTYAGFLTKMWELLAKQQMNFTDALRYVYNEGKYRSIFLWGMGSELEPNLFRMEQHAQDGDVHQLVMDTIIENFWKPRTYYEYVRKKMRIAEEIGLIPKQHPPKYAQIF</sequence>
<dbReference type="PANTHER" id="PTHR34480:SF11">
    <property type="entry name" value="OS05G0173500 PROTEIN"/>
    <property type="match status" value="1"/>
</dbReference>
<dbReference type="OrthoDB" id="692695at2759"/>
<protein>
    <submittedName>
        <fullName evidence="1">Uncharacterized protein</fullName>
    </submittedName>
</protein>
<dbReference type="PANTHER" id="PTHR34480">
    <property type="entry name" value="OS01G0967800 PROTEIN-RELATED"/>
    <property type="match status" value="1"/>
</dbReference>
<organism evidence="1 2">
    <name type="scientific">Miscanthus lutarioriparius</name>
    <dbReference type="NCBI Taxonomy" id="422564"/>
    <lineage>
        <taxon>Eukaryota</taxon>
        <taxon>Viridiplantae</taxon>
        <taxon>Streptophyta</taxon>
        <taxon>Embryophyta</taxon>
        <taxon>Tracheophyta</taxon>
        <taxon>Spermatophyta</taxon>
        <taxon>Magnoliopsida</taxon>
        <taxon>Liliopsida</taxon>
        <taxon>Poales</taxon>
        <taxon>Poaceae</taxon>
        <taxon>PACMAD clade</taxon>
        <taxon>Panicoideae</taxon>
        <taxon>Andropogonodae</taxon>
        <taxon>Andropogoneae</taxon>
        <taxon>Saccharinae</taxon>
        <taxon>Miscanthus</taxon>
    </lineage>
</organism>
<evidence type="ECO:0000313" key="1">
    <source>
        <dbReference type="EMBL" id="CAD6215062.1"/>
    </source>
</evidence>
<comment type="caution">
    <text evidence="1">The sequence shown here is derived from an EMBL/GenBank/DDBJ whole genome shotgun (WGS) entry which is preliminary data.</text>
</comment>
<reference evidence="1" key="1">
    <citation type="submission" date="2020-10" db="EMBL/GenBank/DDBJ databases">
        <authorList>
            <person name="Han B."/>
            <person name="Lu T."/>
            <person name="Zhao Q."/>
            <person name="Huang X."/>
            <person name="Zhao Y."/>
        </authorList>
    </citation>
    <scope>NUCLEOTIDE SEQUENCE</scope>
</reference>
<name>A0A811MZQ5_9POAL</name>